<evidence type="ECO:0000313" key="3">
    <source>
        <dbReference type="Proteomes" id="UP000299102"/>
    </source>
</evidence>
<feature type="region of interest" description="Disordered" evidence="1">
    <location>
        <begin position="1"/>
        <end position="22"/>
    </location>
</feature>
<sequence>MMTGLGSSAIKGDFDPYQDSDPFGPQRFDIGINLPPAACAAGASASTSANASSHTSKRGSAARCGSRILAAPRAPGPPCTHRPLYTRERRRFISERASLGARRPDRYRKHTLRAAALDPAHPYSIVLRQFGIILNCTRDDDRATTFVTLQWPDAISSPNTSFPHDTLFRSRTIGTASTCKRIHSDVIQRHELGLMTMNNVFRFFDIEMRNEIVNSHHFRPRRRATRLRIDGSILSRPPLGPCPCQFNFRERSDCEDIYSKASLPFVQAVTESFYLHRPLKVTIRLSKTI</sequence>
<dbReference type="EMBL" id="BGZK01001507">
    <property type="protein sequence ID" value="GBP81361.1"/>
    <property type="molecule type" value="Genomic_DNA"/>
</dbReference>
<proteinExistence type="predicted"/>
<accession>A0A4C1YXZ5</accession>
<comment type="caution">
    <text evidence="2">The sequence shown here is derived from an EMBL/GenBank/DDBJ whole genome shotgun (WGS) entry which is preliminary data.</text>
</comment>
<dbReference type="Proteomes" id="UP000299102">
    <property type="component" value="Unassembled WGS sequence"/>
</dbReference>
<name>A0A4C1YXZ5_EUMVA</name>
<organism evidence="2 3">
    <name type="scientific">Eumeta variegata</name>
    <name type="common">Bagworm moth</name>
    <name type="synonym">Eumeta japonica</name>
    <dbReference type="NCBI Taxonomy" id="151549"/>
    <lineage>
        <taxon>Eukaryota</taxon>
        <taxon>Metazoa</taxon>
        <taxon>Ecdysozoa</taxon>
        <taxon>Arthropoda</taxon>
        <taxon>Hexapoda</taxon>
        <taxon>Insecta</taxon>
        <taxon>Pterygota</taxon>
        <taxon>Neoptera</taxon>
        <taxon>Endopterygota</taxon>
        <taxon>Lepidoptera</taxon>
        <taxon>Glossata</taxon>
        <taxon>Ditrysia</taxon>
        <taxon>Tineoidea</taxon>
        <taxon>Psychidae</taxon>
        <taxon>Oiketicinae</taxon>
        <taxon>Eumeta</taxon>
    </lineage>
</organism>
<evidence type="ECO:0000313" key="2">
    <source>
        <dbReference type="EMBL" id="GBP81361.1"/>
    </source>
</evidence>
<reference evidence="2 3" key="1">
    <citation type="journal article" date="2019" name="Commun. Biol.">
        <title>The bagworm genome reveals a unique fibroin gene that provides high tensile strength.</title>
        <authorList>
            <person name="Kono N."/>
            <person name="Nakamura H."/>
            <person name="Ohtoshi R."/>
            <person name="Tomita M."/>
            <person name="Numata K."/>
            <person name="Arakawa K."/>
        </authorList>
    </citation>
    <scope>NUCLEOTIDE SEQUENCE [LARGE SCALE GENOMIC DNA]</scope>
</reference>
<gene>
    <name evidence="2" type="ORF">EVAR_6219_1</name>
</gene>
<keyword evidence="3" id="KW-1185">Reference proteome</keyword>
<protein>
    <submittedName>
        <fullName evidence="2">Uncharacterized protein</fullName>
    </submittedName>
</protein>
<evidence type="ECO:0000256" key="1">
    <source>
        <dbReference type="SAM" id="MobiDB-lite"/>
    </source>
</evidence>
<dbReference type="AlphaFoldDB" id="A0A4C1YXZ5"/>